<dbReference type="PANTHER" id="PTHR23278">
    <property type="entry name" value="SIDESTEP PROTEIN"/>
    <property type="match status" value="1"/>
</dbReference>
<evidence type="ECO:0000256" key="1">
    <source>
        <dbReference type="ARBA" id="ARBA00004167"/>
    </source>
</evidence>
<dbReference type="InterPro" id="IPR003598">
    <property type="entry name" value="Ig_sub2"/>
</dbReference>
<dbReference type="STRING" id="35525.A0A0P5UZI5"/>
<dbReference type="InterPro" id="IPR013098">
    <property type="entry name" value="Ig_I-set"/>
</dbReference>
<evidence type="ECO:0000256" key="3">
    <source>
        <dbReference type="ARBA" id="ARBA00023136"/>
    </source>
</evidence>
<dbReference type="PROSITE" id="PS50835">
    <property type="entry name" value="IG_LIKE"/>
    <property type="match status" value="4"/>
</dbReference>
<dbReference type="InterPro" id="IPR036179">
    <property type="entry name" value="Ig-like_dom_sf"/>
</dbReference>
<dbReference type="GO" id="GO:0016020">
    <property type="term" value="C:membrane"/>
    <property type="evidence" value="ECO:0007669"/>
    <property type="project" value="UniProtKB-SubCell"/>
</dbReference>
<dbReference type="InterPro" id="IPR036116">
    <property type="entry name" value="FN3_sf"/>
</dbReference>
<reference evidence="5 6" key="1">
    <citation type="submission" date="2016-03" db="EMBL/GenBank/DDBJ databases">
        <title>EvidentialGene: Evidence-directed Construction of Genes on Genomes.</title>
        <authorList>
            <person name="Gilbert D.G."/>
            <person name="Choi J.-H."/>
            <person name="Mockaitis K."/>
            <person name="Colbourne J."/>
            <person name="Pfrender M."/>
        </authorList>
    </citation>
    <scope>NUCLEOTIDE SEQUENCE [LARGE SCALE GENOMIC DNA]</scope>
    <source>
        <strain evidence="5 6">Xinb3</strain>
        <tissue evidence="5">Complete organism</tissue>
    </source>
</reference>
<dbReference type="AlphaFoldDB" id="A0A0P5UZI5"/>
<dbReference type="Gene3D" id="2.60.40.10">
    <property type="entry name" value="Immunoglobulins"/>
    <property type="match status" value="5"/>
</dbReference>
<accession>A0A0P5UZI5</accession>
<dbReference type="InterPro" id="IPR013162">
    <property type="entry name" value="CD80_C2-set"/>
</dbReference>
<dbReference type="SMART" id="SM00060">
    <property type="entry name" value="FN3"/>
    <property type="match status" value="1"/>
</dbReference>
<dbReference type="SMART" id="SM00409">
    <property type="entry name" value="IG"/>
    <property type="match status" value="4"/>
</dbReference>
<dbReference type="SUPFAM" id="SSF48726">
    <property type="entry name" value="Immunoglobulin"/>
    <property type="match status" value="5"/>
</dbReference>
<sequence>MTAGRDSIHDTTEVVALVRGVAELPCDVTTPDPDDPVRLVLWYRFDSATPIYSVDTRDSDFGVAEQWSGGEILGQRATFRADRHPAALILTNVKAKDEALYRCRVDFRLAQTRNAHVNLTVIVPPRRPIIVAKEGQLTASSTLAPMTVGQALSLSCETSGGKPLPRLVWWRDGRVIDDSFVTTFDNTVRNDLWLPSLDRSDLDATLTCEASNSNLTMPVSTSVTIDLHMPPLSVHLLGADQPLSAGKEVVLTCLVLGSRPPPVLTWQLDDRILSETLAQASPNSGWNETKGIIRFTPMVEDRGKRLSCRAKNVNISRVNEAGVVILEPPAGQHNAGYFPEHYKEDAKHLVVYARPDVQLALGSNLMAANIKEGDDVYFDCRASALPPVTRLEWFHNEKKLSHNISVGIIITNQSLVLQRVSRHSAGRYRCSATNREGETESDVFHLNVKYAPFCRSGQHRVYGVARHEEARISCDLDANPSTSLHFRWLFNSSAGVIELPASTWTAEGSRSVARYLPSSDLDFGSLLCSASNSIGQQAVPCLYHVIPADKPDPVSNCSVSHQSSESLQIACNEGFSGGLPQNFLLEIFTIDGAVAGSTGTPQETASQRPLVPELKTFNQTSMKPVFVVRGLDADTTYVGQVTAVNAKGRSEPFVVRVVTLRPPETQKNVGPGKSEVDPPRPQPSSSSQISPLVAIVAGVISALFLLASLLVVALRLQCRRAQLRSASAAAVVMSASSGALSSGHRGSVVGGASGGGSETLLLVKSEQLHATTTPLFNNLTDSDDRNPDLIPHRDDGERLQTAIMLTTTAVGGGPPLAAMLTDLPPHFCTRQLGVTMMGQGSSATLGRGKTRWRNEQDEFISQSLVHVSSTLPRPPRPPWTNSNHHSIAQRFNVTAPPSSASAGANGTLAASKKKESSV</sequence>
<dbReference type="InterPro" id="IPR003599">
    <property type="entry name" value="Ig_sub"/>
</dbReference>
<dbReference type="GO" id="GO:0009653">
    <property type="term" value="P:anatomical structure morphogenesis"/>
    <property type="evidence" value="ECO:0007669"/>
    <property type="project" value="UniProtKB-ARBA"/>
</dbReference>
<organism evidence="5 6">
    <name type="scientific">Daphnia magna</name>
    <dbReference type="NCBI Taxonomy" id="35525"/>
    <lineage>
        <taxon>Eukaryota</taxon>
        <taxon>Metazoa</taxon>
        <taxon>Ecdysozoa</taxon>
        <taxon>Arthropoda</taxon>
        <taxon>Crustacea</taxon>
        <taxon>Branchiopoda</taxon>
        <taxon>Diplostraca</taxon>
        <taxon>Cladocera</taxon>
        <taxon>Anomopoda</taxon>
        <taxon>Daphniidae</taxon>
        <taxon>Daphnia</taxon>
    </lineage>
</organism>
<dbReference type="Proteomes" id="UP000076858">
    <property type="component" value="Unassembled WGS sequence"/>
</dbReference>
<dbReference type="CDD" id="cd00063">
    <property type="entry name" value="FN3"/>
    <property type="match status" value="1"/>
</dbReference>
<evidence type="ECO:0000313" key="6">
    <source>
        <dbReference type="Proteomes" id="UP000076858"/>
    </source>
</evidence>
<evidence type="ECO:0000313" key="5">
    <source>
        <dbReference type="EMBL" id="KZS05101.1"/>
    </source>
</evidence>
<dbReference type="PANTHER" id="PTHR23278:SF25">
    <property type="entry name" value="GH14967P"/>
    <property type="match status" value="1"/>
</dbReference>
<dbReference type="OrthoDB" id="6378823at2759"/>
<keyword evidence="3" id="KW-0472">Membrane</keyword>
<dbReference type="SUPFAM" id="SSF49265">
    <property type="entry name" value="Fibronectin type III"/>
    <property type="match status" value="1"/>
</dbReference>
<comment type="caution">
    <text evidence="5">The sequence shown here is derived from an EMBL/GenBank/DDBJ whole genome shotgun (WGS) entry which is preliminary data.</text>
</comment>
<dbReference type="InterPro" id="IPR007110">
    <property type="entry name" value="Ig-like_dom"/>
</dbReference>
<dbReference type="InterPro" id="IPR013783">
    <property type="entry name" value="Ig-like_fold"/>
</dbReference>
<dbReference type="EMBL" id="LRGB01002993">
    <property type="protein sequence ID" value="KZS05101.1"/>
    <property type="molecule type" value="Genomic_DNA"/>
</dbReference>
<name>A0A0P5UZI5_9CRUS</name>
<dbReference type="Pfam" id="PF00047">
    <property type="entry name" value="ig"/>
    <property type="match status" value="1"/>
</dbReference>
<keyword evidence="2" id="KW-0677">Repeat</keyword>
<dbReference type="SMART" id="SM00408">
    <property type="entry name" value="IGc2"/>
    <property type="match status" value="2"/>
</dbReference>
<evidence type="ECO:0000256" key="4">
    <source>
        <dbReference type="ARBA" id="ARBA00023157"/>
    </source>
</evidence>
<evidence type="ECO:0000256" key="2">
    <source>
        <dbReference type="ARBA" id="ARBA00022737"/>
    </source>
</evidence>
<comment type="subcellular location">
    <subcellularLocation>
        <location evidence="1">Membrane</location>
        <topology evidence="1">Single-pass membrane protein</topology>
    </subcellularLocation>
</comment>
<dbReference type="PROSITE" id="PS50853">
    <property type="entry name" value="FN3"/>
    <property type="match status" value="1"/>
</dbReference>
<dbReference type="InterPro" id="IPR003961">
    <property type="entry name" value="FN3_dom"/>
</dbReference>
<protein>
    <submittedName>
        <fullName evidence="5">Putative Nectin-4</fullName>
    </submittedName>
</protein>
<gene>
    <name evidence="5" type="ORF">APZ42_031671</name>
</gene>
<keyword evidence="6" id="KW-1185">Reference proteome</keyword>
<dbReference type="Pfam" id="PF08205">
    <property type="entry name" value="C2-set_2"/>
    <property type="match status" value="1"/>
</dbReference>
<dbReference type="GO" id="GO:0030154">
    <property type="term" value="P:cell differentiation"/>
    <property type="evidence" value="ECO:0007669"/>
    <property type="project" value="UniProtKB-ARBA"/>
</dbReference>
<dbReference type="Pfam" id="PF07679">
    <property type="entry name" value="I-set"/>
    <property type="match status" value="1"/>
</dbReference>
<dbReference type="InterPro" id="IPR013151">
    <property type="entry name" value="Immunoglobulin_dom"/>
</dbReference>
<keyword evidence="4" id="KW-1015">Disulfide bond</keyword>
<proteinExistence type="predicted"/>